<evidence type="ECO:0000313" key="1">
    <source>
        <dbReference type="EMBL" id="GBP72092.1"/>
    </source>
</evidence>
<dbReference type="AlphaFoldDB" id="A0A4C1YB24"/>
<comment type="caution">
    <text evidence="1">The sequence shown here is derived from an EMBL/GenBank/DDBJ whole genome shotgun (WGS) entry which is preliminary data.</text>
</comment>
<protein>
    <submittedName>
        <fullName evidence="1">Uncharacterized protein</fullName>
    </submittedName>
</protein>
<sequence length="103" mass="11608">MRDKEQVKSFVTSNPKYENEKGIYRAFCDGSEPGVPTTCAIFEFLFARFTFATGKKVYCLARAQLKRFRLVSALLYEFSVRRGTAAWSSVISKICLAKFADAG</sequence>
<evidence type="ECO:0000313" key="2">
    <source>
        <dbReference type="Proteomes" id="UP000299102"/>
    </source>
</evidence>
<reference evidence="1 2" key="1">
    <citation type="journal article" date="2019" name="Commun. Biol.">
        <title>The bagworm genome reveals a unique fibroin gene that provides high tensile strength.</title>
        <authorList>
            <person name="Kono N."/>
            <person name="Nakamura H."/>
            <person name="Ohtoshi R."/>
            <person name="Tomita M."/>
            <person name="Numata K."/>
            <person name="Arakawa K."/>
        </authorList>
    </citation>
    <scope>NUCLEOTIDE SEQUENCE [LARGE SCALE GENOMIC DNA]</scope>
</reference>
<organism evidence="1 2">
    <name type="scientific">Eumeta variegata</name>
    <name type="common">Bagworm moth</name>
    <name type="synonym">Eumeta japonica</name>
    <dbReference type="NCBI Taxonomy" id="151549"/>
    <lineage>
        <taxon>Eukaryota</taxon>
        <taxon>Metazoa</taxon>
        <taxon>Ecdysozoa</taxon>
        <taxon>Arthropoda</taxon>
        <taxon>Hexapoda</taxon>
        <taxon>Insecta</taxon>
        <taxon>Pterygota</taxon>
        <taxon>Neoptera</taxon>
        <taxon>Endopterygota</taxon>
        <taxon>Lepidoptera</taxon>
        <taxon>Glossata</taxon>
        <taxon>Ditrysia</taxon>
        <taxon>Tineoidea</taxon>
        <taxon>Psychidae</taxon>
        <taxon>Oiketicinae</taxon>
        <taxon>Eumeta</taxon>
    </lineage>
</organism>
<gene>
    <name evidence="1" type="ORF">EVAR_49657_1</name>
</gene>
<dbReference type="EMBL" id="BGZK01001132">
    <property type="protein sequence ID" value="GBP72092.1"/>
    <property type="molecule type" value="Genomic_DNA"/>
</dbReference>
<name>A0A4C1YB24_EUMVA</name>
<dbReference type="Proteomes" id="UP000299102">
    <property type="component" value="Unassembled WGS sequence"/>
</dbReference>
<keyword evidence="2" id="KW-1185">Reference proteome</keyword>
<accession>A0A4C1YB24</accession>
<proteinExistence type="predicted"/>